<evidence type="ECO:0000259" key="3">
    <source>
        <dbReference type="Pfam" id="PF18962"/>
    </source>
</evidence>
<dbReference type="Proteomes" id="UP000293952">
    <property type="component" value="Unassembled WGS sequence"/>
</dbReference>
<feature type="chain" id="PRO_5020463507" evidence="2">
    <location>
        <begin position="20"/>
        <end position="420"/>
    </location>
</feature>
<sequence>MKIFYLLGLISVLSTSITAQVINPSFENWTTGEPDDWLNFNGVGDITDENGNTIIPAKEETTGATEGNSYIKLTSFNLANTNDPVNLPNGIRGSVAYQSFNSTDKFLNFELDITYDIKPNDTAVILIDAFDNSGSRVGSGKVYLGGSQTTLATVTVDMSYDPFNVASYKINIASSEGQVLASVNSTIAPGSWLAVDNIVEGIILQDAPNVTNVIASDVNDNHDGSDLEVSFDIPDETKVSNYYVIAMSGITPADLGNGAGFILNSGNQTTTTGSDQTYNFTTAGVYWRTDPKTFIIEPTPIVENVEMKVYILVEGASGYMNVYEASNLITLTSPLSLSDQYKEISIYPNPAINFVNFKIDGLENGSVSIISVTGQELVKQNFSNGTKQVDISKLNSGVYFYTIRNKRDEIIKTNKLVVRK</sequence>
<proteinExistence type="predicted"/>
<dbReference type="InterPro" id="IPR026444">
    <property type="entry name" value="Secre_tail"/>
</dbReference>
<feature type="signal peptide" evidence="2">
    <location>
        <begin position="1"/>
        <end position="19"/>
    </location>
</feature>
<dbReference type="Pfam" id="PF18962">
    <property type="entry name" value="Por_Secre_tail"/>
    <property type="match status" value="1"/>
</dbReference>
<evidence type="ECO:0000256" key="1">
    <source>
        <dbReference type="ARBA" id="ARBA00022729"/>
    </source>
</evidence>
<organism evidence="4 5">
    <name type="scientific">Brumimicrobium glaciale</name>
    <dbReference type="NCBI Taxonomy" id="200475"/>
    <lineage>
        <taxon>Bacteria</taxon>
        <taxon>Pseudomonadati</taxon>
        <taxon>Bacteroidota</taxon>
        <taxon>Flavobacteriia</taxon>
        <taxon>Flavobacteriales</taxon>
        <taxon>Crocinitomicaceae</taxon>
        <taxon>Brumimicrobium</taxon>
    </lineage>
</organism>
<comment type="caution">
    <text evidence="4">The sequence shown here is derived from an EMBL/GenBank/DDBJ whole genome shotgun (WGS) entry which is preliminary data.</text>
</comment>
<keyword evidence="1 2" id="KW-0732">Signal</keyword>
<evidence type="ECO:0000313" key="4">
    <source>
        <dbReference type="EMBL" id="RYM34506.1"/>
    </source>
</evidence>
<feature type="domain" description="Secretion system C-terminal sorting" evidence="3">
    <location>
        <begin position="346"/>
        <end position="417"/>
    </location>
</feature>
<dbReference type="OrthoDB" id="626993at2"/>
<gene>
    <name evidence="4" type="ORF">ERX46_03780</name>
</gene>
<dbReference type="RefSeq" id="WP_130092515.1">
    <property type="nucleotide sequence ID" value="NZ_SETE01000002.1"/>
</dbReference>
<accession>A0A4V1WFV4</accession>
<protein>
    <submittedName>
        <fullName evidence="4">T9SS type A sorting domain-containing protein</fullName>
    </submittedName>
</protein>
<evidence type="ECO:0000256" key="2">
    <source>
        <dbReference type="SAM" id="SignalP"/>
    </source>
</evidence>
<dbReference type="AlphaFoldDB" id="A0A4V1WFV4"/>
<name>A0A4V1WFV4_9FLAO</name>
<evidence type="ECO:0000313" key="5">
    <source>
        <dbReference type="Proteomes" id="UP000293952"/>
    </source>
</evidence>
<dbReference type="NCBIfam" id="TIGR04183">
    <property type="entry name" value="Por_Secre_tail"/>
    <property type="match status" value="1"/>
</dbReference>
<dbReference type="EMBL" id="SETE01000002">
    <property type="protein sequence ID" value="RYM34506.1"/>
    <property type="molecule type" value="Genomic_DNA"/>
</dbReference>
<reference evidence="4 5" key="1">
    <citation type="submission" date="2019-02" db="EMBL/GenBank/DDBJ databases">
        <title>Genome sequence of the sea-ice species Brumimicrobium glaciale.</title>
        <authorList>
            <person name="Bowman J.P."/>
        </authorList>
    </citation>
    <scope>NUCLEOTIDE SEQUENCE [LARGE SCALE GENOMIC DNA]</scope>
    <source>
        <strain evidence="4 5">IC156</strain>
    </source>
</reference>
<keyword evidence="5" id="KW-1185">Reference proteome</keyword>